<dbReference type="AlphaFoldDB" id="A0A9W4GSQ8"/>
<name>A0A9W4GSQ8_9ACTN</name>
<keyword evidence="3" id="KW-1185">Reference proteome</keyword>
<reference evidence="2" key="1">
    <citation type="submission" date="2021-05" db="EMBL/GenBank/DDBJ databases">
        <authorList>
            <person name="Arsene-Ploetze F."/>
        </authorList>
    </citation>
    <scope>NUCLEOTIDE SEQUENCE</scope>
    <source>
        <strain evidence="2">DSM 42138</strain>
    </source>
</reference>
<organism evidence="2 3">
    <name type="scientific">Actinacidiphila cocklensis</name>
    <dbReference type="NCBI Taxonomy" id="887465"/>
    <lineage>
        <taxon>Bacteria</taxon>
        <taxon>Bacillati</taxon>
        <taxon>Actinomycetota</taxon>
        <taxon>Actinomycetes</taxon>
        <taxon>Kitasatosporales</taxon>
        <taxon>Streptomycetaceae</taxon>
        <taxon>Actinacidiphila</taxon>
    </lineage>
</organism>
<evidence type="ECO:0000256" key="1">
    <source>
        <dbReference type="SAM" id="MobiDB-lite"/>
    </source>
</evidence>
<gene>
    <name evidence="2" type="ORF">SCOCK_30249</name>
</gene>
<dbReference type="Proteomes" id="UP001152519">
    <property type="component" value="Unassembled WGS sequence"/>
</dbReference>
<dbReference type="EMBL" id="CAJSLV010000059">
    <property type="protein sequence ID" value="CAG6395016.1"/>
    <property type="molecule type" value="Genomic_DNA"/>
</dbReference>
<feature type="region of interest" description="Disordered" evidence="1">
    <location>
        <begin position="1"/>
        <end position="36"/>
    </location>
</feature>
<protein>
    <submittedName>
        <fullName evidence="2">Uncharacterized protein</fullName>
    </submittedName>
</protein>
<proteinExistence type="predicted"/>
<evidence type="ECO:0000313" key="3">
    <source>
        <dbReference type="Proteomes" id="UP001152519"/>
    </source>
</evidence>
<evidence type="ECO:0000313" key="2">
    <source>
        <dbReference type="EMBL" id="CAG6395016.1"/>
    </source>
</evidence>
<accession>A0A9W4GSQ8</accession>
<comment type="caution">
    <text evidence="2">The sequence shown here is derived from an EMBL/GenBank/DDBJ whole genome shotgun (WGS) entry which is preliminary data.</text>
</comment>
<sequence length="65" mass="7004">MPSPPPSSEPHRAEPQHLALRGSGQDGNHAHRLPDTQRRIAETQRLLIATRKPIAAVAAAAAARR</sequence>